<gene>
    <name evidence="3" type="ORF">CTEN210_05070</name>
</gene>
<dbReference type="InterPro" id="IPR005114">
    <property type="entry name" value="Helicase_assoc"/>
</dbReference>
<dbReference type="PANTHER" id="PTHR33418:SF1">
    <property type="entry name" value="HELICASE-ASSOCIATED DOMAIN-CONTAINING PROTEIN"/>
    <property type="match status" value="1"/>
</dbReference>
<feature type="domain" description="Helicase-associated" evidence="2">
    <location>
        <begin position="340"/>
        <end position="414"/>
    </location>
</feature>
<sequence>MPKKETRISSLYSFPVVDEDANYVAAEGFNQQGGTSLPSGNDDQDGKCTTSQQQPIAYDRQHMQQNYFSQGMHAYHHTATMNPMSNSQGYVPIAPQPMMVADPMAGLAIFPDNLGLDVPTNMPNLKPAGEEMHAKNDEGATQPAMRSRPQEFGRKPRKDFAHRLNELKEFKTKHGHLNIPHKYSENPPLGTWIDTQRRRYRKLMDIRKSIAKKYPNGGGEKELDDRLYITGPHISEDHISQLLEIGFDFEPRLSRKQTWERRIEELESFRKANGHCNVREDNQDFQGLGKWVSYVRRTYRLAKKKPNKAKGKSPKLSEDRVRQLKDMGFIFELKEELSRKRFSDGILLLKDFHAKEGHCNVPSFYQSNPTFGLCVEDMRTEYRKICKKVKENGGEHSSDTLSKDMFQSLTSMGFLKEENLMNDEIAARAIDGEGEK</sequence>
<accession>A0AAD3CMR4</accession>
<comment type="caution">
    <text evidence="3">The sequence shown here is derived from an EMBL/GenBank/DDBJ whole genome shotgun (WGS) entry which is preliminary data.</text>
</comment>
<feature type="compositionally biased region" description="Polar residues" evidence="1">
    <location>
        <begin position="29"/>
        <end position="52"/>
    </location>
</feature>
<feature type="domain" description="Helicase-associated" evidence="2">
    <location>
        <begin position="157"/>
        <end position="247"/>
    </location>
</feature>
<evidence type="ECO:0000256" key="1">
    <source>
        <dbReference type="SAM" id="MobiDB-lite"/>
    </source>
</evidence>
<dbReference type="EMBL" id="BLLK01000029">
    <property type="protein sequence ID" value="GFH48594.1"/>
    <property type="molecule type" value="Genomic_DNA"/>
</dbReference>
<proteinExistence type="predicted"/>
<keyword evidence="4" id="KW-1185">Reference proteome</keyword>
<dbReference type="Pfam" id="PF03457">
    <property type="entry name" value="HA"/>
    <property type="match status" value="3"/>
</dbReference>
<reference evidence="3 4" key="1">
    <citation type="journal article" date="2021" name="Sci. Rep.">
        <title>The genome of the diatom Chaetoceros tenuissimus carries an ancient integrated fragment of an extant virus.</title>
        <authorList>
            <person name="Hongo Y."/>
            <person name="Kimura K."/>
            <person name="Takaki Y."/>
            <person name="Yoshida Y."/>
            <person name="Baba S."/>
            <person name="Kobayashi G."/>
            <person name="Nagasaki K."/>
            <person name="Hano T."/>
            <person name="Tomaru Y."/>
        </authorList>
    </citation>
    <scope>NUCLEOTIDE SEQUENCE [LARGE SCALE GENOMIC DNA]</scope>
    <source>
        <strain evidence="3 4">NIES-3715</strain>
    </source>
</reference>
<feature type="domain" description="Helicase-associated" evidence="2">
    <location>
        <begin position="256"/>
        <end position="329"/>
    </location>
</feature>
<feature type="region of interest" description="Disordered" evidence="1">
    <location>
        <begin position="27"/>
        <end position="52"/>
    </location>
</feature>
<evidence type="ECO:0000313" key="4">
    <source>
        <dbReference type="Proteomes" id="UP001054902"/>
    </source>
</evidence>
<dbReference type="Proteomes" id="UP001054902">
    <property type="component" value="Unassembled WGS sequence"/>
</dbReference>
<evidence type="ECO:0000259" key="2">
    <source>
        <dbReference type="Pfam" id="PF03457"/>
    </source>
</evidence>
<evidence type="ECO:0000313" key="3">
    <source>
        <dbReference type="EMBL" id="GFH48594.1"/>
    </source>
</evidence>
<dbReference type="PANTHER" id="PTHR33418">
    <property type="entry name" value="HELICASE-ASSOCIATED"/>
    <property type="match status" value="1"/>
</dbReference>
<dbReference type="Gene3D" id="6.10.140.530">
    <property type="match status" value="2"/>
</dbReference>
<dbReference type="AlphaFoldDB" id="A0AAD3CMR4"/>
<protein>
    <recommendedName>
        <fullName evidence="2">Helicase-associated domain-containing protein</fullName>
    </recommendedName>
</protein>
<name>A0AAD3CMR4_9STRA</name>
<organism evidence="3 4">
    <name type="scientific">Chaetoceros tenuissimus</name>
    <dbReference type="NCBI Taxonomy" id="426638"/>
    <lineage>
        <taxon>Eukaryota</taxon>
        <taxon>Sar</taxon>
        <taxon>Stramenopiles</taxon>
        <taxon>Ochrophyta</taxon>
        <taxon>Bacillariophyta</taxon>
        <taxon>Coscinodiscophyceae</taxon>
        <taxon>Chaetocerotophycidae</taxon>
        <taxon>Chaetocerotales</taxon>
        <taxon>Chaetocerotaceae</taxon>
        <taxon>Chaetoceros</taxon>
    </lineage>
</organism>
<feature type="region of interest" description="Disordered" evidence="1">
    <location>
        <begin position="135"/>
        <end position="154"/>
    </location>
</feature>